<feature type="transmembrane region" description="Helical" evidence="6">
    <location>
        <begin position="211"/>
        <end position="230"/>
    </location>
</feature>
<accession>A0A226CXA2</accession>
<feature type="transmembrane region" description="Helical" evidence="6">
    <location>
        <begin position="12"/>
        <end position="29"/>
    </location>
</feature>
<dbReference type="EMBL" id="LNIX01000066">
    <property type="protein sequence ID" value="OXA37041.1"/>
    <property type="molecule type" value="Genomic_DNA"/>
</dbReference>
<comment type="subcellular location">
    <subcellularLocation>
        <location evidence="1">Membrane</location>
        <topology evidence="1">Multi-pass membrane protein</topology>
    </subcellularLocation>
</comment>
<dbReference type="Proteomes" id="UP000198287">
    <property type="component" value="Unassembled WGS sequence"/>
</dbReference>
<dbReference type="CDD" id="cd03390">
    <property type="entry name" value="PAP2_containing_1_like"/>
    <property type="match status" value="1"/>
</dbReference>
<feature type="transmembrane region" description="Helical" evidence="6">
    <location>
        <begin position="60"/>
        <end position="79"/>
    </location>
</feature>
<proteinExistence type="inferred from homology"/>
<dbReference type="UniPathway" id="UPA00085"/>
<keyword evidence="3 6" id="KW-0812">Transmembrane</keyword>
<evidence type="ECO:0000256" key="6">
    <source>
        <dbReference type="SAM" id="Phobius"/>
    </source>
</evidence>
<dbReference type="InterPro" id="IPR043216">
    <property type="entry name" value="PAP-like"/>
</dbReference>
<organism evidence="8 9">
    <name type="scientific">Folsomia candida</name>
    <name type="common">Springtail</name>
    <dbReference type="NCBI Taxonomy" id="158441"/>
    <lineage>
        <taxon>Eukaryota</taxon>
        <taxon>Metazoa</taxon>
        <taxon>Ecdysozoa</taxon>
        <taxon>Arthropoda</taxon>
        <taxon>Hexapoda</taxon>
        <taxon>Collembola</taxon>
        <taxon>Entomobryomorpha</taxon>
        <taxon>Isotomoidea</taxon>
        <taxon>Isotomidae</taxon>
        <taxon>Proisotominae</taxon>
        <taxon>Folsomia</taxon>
    </lineage>
</organism>
<keyword evidence="5 6" id="KW-0472">Membrane</keyword>
<evidence type="ECO:0000256" key="4">
    <source>
        <dbReference type="ARBA" id="ARBA00022989"/>
    </source>
</evidence>
<dbReference type="InterPro" id="IPR000326">
    <property type="entry name" value="PAP2/HPO"/>
</dbReference>
<feature type="transmembrane region" description="Helical" evidence="6">
    <location>
        <begin position="186"/>
        <end position="205"/>
    </location>
</feature>
<dbReference type="Gene3D" id="1.20.144.10">
    <property type="entry name" value="Phosphatidic acid phosphatase type 2/haloperoxidase"/>
    <property type="match status" value="1"/>
</dbReference>
<keyword evidence="4 6" id="KW-1133">Transmembrane helix</keyword>
<dbReference type="STRING" id="158441.A0A226CXA2"/>
<dbReference type="GO" id="GO:0046839">
    <property type="term" value="P:phospholipid dephosphorylation"/>
    <property type="evidence" value="ECO:0007669"/>
    <property type="project" value="TreeGrafter"/>
</dbReference>
<evidence type="ECO:0000313" key="8">
    <source>
        <dbReference type="EMBL" id="OXA37041.1"/>
    </source>
</evidence>
<evidence type="ECO:0000259" key="7">
    <source>
        <dbReference type="SMART" id="SM00014"/>
    </source>
</evidence>
<dbReference type="PANTHER" id="PTHR10165:SF35">
    <property type="entry name" value="RE23632P"/>
    <property type="match status" value="1"/>
</dbReference>
<evidence type="ECO:0000256" key="1">
    <source>
        <dbReference type="ARBA" id="ARBA00004141"/>
    </source>
</evidence>
<dbReference type="PANTHER" id="PTHR10165">
    <property type="entry name" value="LIPID PHOSPHATE PHOSPHATASE"/>
    <property type="match status" value="1"/>
</dbReference>
<reference evidence="8 9" key="1">
    <citation type="submission" date="2015-12" db="EMBL/GenBank/DDBJ databases">
        <title>The genome of Folsomia candida.</title>
        <authorList>
            <person name="Faddeeva A."/>
            <person name="Derks M.F."/>
            <person name="Anvar Y."/>
            <person name="Smit S."/>
            <person name="Van Straalen N."/>
            <person name="Roelofs D."/>
        </authorList>
    </citation>
    <scope>NUCLEOTIDE SEQUENCE [LARGE SCALE GENOMIC DNA]</scope>
    <source>
        <strain evidence="8 9">VU population</strain>
        <tissue evidence="8">Whole body</tissue>
    </source>
</reference>
<evidence type="ECO:0000256" key="2">
    <source>
        <dbReference type="ARBA" id="ARBA00008816"/>
    </source>
</evidence>
<evidence type="ECO:0000256" key="3">
    <source>
        <dbReference type="ARBA" id="ARBA00022692"/>
    </source>
</evidence>
<comment type="similarity">
    <text evidence="2">Belongs to the PA-phosphatase related phosphoesterase family.</text>
</comment>
<feature type="transmembrane region" description="Helical" evidence="6">
    <location>
        <begin position="86"/>
        <end position="107"/>
    </location>
</feature>
<dbReference type="InterPro" id="IPR036938">
    <property type="entry name" value="PAP2/HPO_sf"/>
</dbReference>
<dbReference type="GO" id="GO:0016020">
    <property type="term" value="C:membrane"/>
    <property type="evidence" value="ECO:0007669"/>
    <property type="project" value="UniProtKB-SubCell"/>
</dbReference>
<dbReference type="Pfam" id="PF01569">
    <property type="entry name" value="PAP2"/>
    <property type="match status" value="1"/>
</dbReference>
<gene>
    <name evidence="8" type="ORF">Fcan01_28221</name>
</gene>
<dbReference type="SMART" id="SM00014">
    <property type="entry name" value="acidPPc"/>
    <property type="match status" value="1"/>
</dbReference>
<evidence type="ECO:0000256" key="5">
    <source>
        <dbReference type="ARBA" id="ARBA00023136"/>
    </source>
</evidence>
<dbReference type="OMA" id="AHFEHIR"/>
<protein>
    <submittedName>
        <fullName evidence="8">Phosphatidate phosphatase PPAPDC1B</fullName>
    </submittedName>
</protein>
<name>A0A226CXA2_FOLCA</name>
<feature type="transmembrane region" description="Helical" evidence="6">
    <location>
        <begin position="157"/>
        <end position="174"/>
    </location>
</feature>
<dbReference type="SUPFAM" id="SSF48317">
    <property type="entry name" value="Acid phosphatase/Vanadium-dependent haloperoxidase"/>
    <property type="match status" value="1"/>
</dbReference>
<keyword evidence="9" id="KW-1185">Reference proteome</keyword>
<feature type="domain" description="Phosphatidic acid phosphatase type 2/haloperoxidase" evidence="7">
    <location>
        <begin position="90"/>
        <end position="230"/>
    </location>
</feature>
<dbReference type="AlphaFoldDB" id="A0A226CXA2"/>
<comment type="caution">
    <text evidence="8">The sequence shown here is derived from an EMBL/GenBank/DDBJ whole genome shotgun (WGS) entry which is preliminary data.</text>
</comment>
<dbReference type="OrthoDB" id="10030083at2759"/>
<dbReference type="GO" id="GO:0008195">
    <property type="term" value="F:phosphatidate phosphatase activity"/>
    <property type="evidence" value="ECO:0007669"/>
    <property type="project" value="TreeGrafter"/>
</dbReference>
<dbReference type="GO" id="GO:0006644">
    <property type="term" value="P:phospholipid metabolic process"/>
    <property type="evidence" value="ECO:0007669"/>
    <property type="project" value="UniProtKB-UniPathway"/>
</dbReference>
<sequence length="279" mass="31435">MSFLSIHFPRWVWSEVCFRIFIFVIFLITEELSPYHRVIQPEEAWLYRFPNKVSIVPSQLLWLILVIATLTVIAVVFAYNNDLNLAICAIGVPTLALPLNGIITNIIKVTVGRPRPDYLERCYGPEYLTITEYTRPCIGAATLVLDGRKSFPSGHSSMSFCGFGFLFLYIAAQLKTFSTGRGHTPSFILTLITLLAPTLVAISRFDDYHHHYQDIIVGSLLGFCVVYAIYRQYFPSLGDPTCDKPDVPFSGYEQGAGEARLYGRRTLSSLENPNCIKTV</sequence>
<evidence type="ECO:0000313" key="9">
    <source>
        <dbReference type="Proteomes" id="UP000198287"/>
    </source>
</evidence>